<gene>
    <name evidence="2" type="ORF">Q644_08165</name>
</gene>
<keyword evidence="2" id="KW-0808">Transferase</keyword>
<dbReference type="PROSITE" id="PS51186">
    <property type="entry name" value="GNAT"/>
    <property type="match status" value="1"/>
</dbReference>
<dbReference type="EMBL" id="ASXJ01000351">
    <property type="protein sequence ID" value="ERL99923.1"/>
    <property type="molecule type" value="Genomic_DNA"/>
</dbReference>
<name>U4V5J0_9HYPH</name>
<dbReference type="Pfam" id="PF00583">
    <property type="entry name" value="Acetyltransf_1"/>
    <property type="match status" value="1"/>
</dbReference>
<dbReference type="CDD" id="cd04301">
    <property type="entry name" value="NAT_SF"/>
    <property type="match status" value="1"/>
</dbReference>
<feature type="domain" description="N-acetyltransferase" evidence="1">
    <location>
        <begin position="5"/>
        <end position="194"/>
    </location>
</feature>
<accession>U4V5J0</accession>
<dbReference type="InterPro" id="IPR000182">
    <property type="entry name" value="GNAT_dom"/>
</dbReference>
<comment type="caution">
    <text evidence="2">The sequence shown here is derived from an EMBL/GenBank/DDBJ whole genome shotgun (WGS) entry which is preliminary data.</text>
</comment>
<dbReference type="PANTHER" id="PTHR43617">
    <property type="entry name" value="L-AMINO ACID N-ACETYLTRANSFERASE"/>
    <property type="match status" value="1"/>
</dbReference>
<organism evidence="2 3">
    <name type="scientific">Brucella intermedia 229E</name>
    <dbReference type="NCBI Taxonomy" id="1337887"/>
    <lineage>
        <taxon>Bacteria</taxon>
        <taxon>Pseudomonadati</taxon>
        <taxon>Pseudomonadota</taxon>
        <taxon>Alphaproteobacteria</taxon>
        <taxon>Hyphomicrobiales</taxon>
        <taxon>Brucellaceae</taxon>
        <taxon>Brucella/Ochrobactrum group</taxon>
        <taxon>Brucella</taxon>
    </lineage>
</organism>
<evidence type="ECO:0000313" key="2">
    <source>
        <dbReference type="EMBL" id="ERL99923.1"/>
    </source>
</evidence>
<dbReference type="PATRIC" id="fig|1337887.3.peg.5071"/>
<dbReference type="PANTHER" id="PTHR43617:SF34">
    <property type="entry name" value="PUTATIVE-RELATED"/>
    <property type="match status" value="1"/>
</dbReference>
<protein>
    <submittedName>
        <fullName evidence="2">Acetyltransferase</fullName>
    </submittedName>
</protein>
<evidence type="ECO:0000259" key="1">
    <source>
        <dbReference type="PROSITE" id="PS51186"/>
    </source>
</evidence>
<evidence type="ECO:0000313" key="3">
    <source>
        <dbReference type="Proteomes" id="UP000016842"/>
    </source>
</evidence>
<sequence length="196" mass="21843">MAGQLNLRPAQRREAAEIAILVDISSHGFASWLWYGAVLDGRTETAMERGRQYMRADGTEGWQSTTIAEWAGDIAGLSIGFTLDNSLNDTPPPQHPVLDQLIDLQRTVIGNRFIDSVGVYREFRGKGIGRALVANEIELARRNGNPGISLITESHNDVALSLYGAHGFKEIERLEAIERIGQDKRHDWVLLTREVH</sequence>
<proteinExistence type="predicted"/>
<dbReference type="GO" id="GO:0016747">
    <property type="term" value="F:acyltransferase activity, transferring groups other than amino-acyl groups"/>
    <property type="evidence" value="ECO:0007669"/>
    <property type="project" value="InterPro"/>
</dbReference>
<dbReference type="AlphaFoldDB" id="U4V5J0"/>
<dbReference type="Gene3D" id="3.40.630.30">
    <property type="match status" value="1"/>
</dbReference>
<reference evidence="2 3" key="1">
    <citation type="journal article" date="2014" name="FEMS Microbiol. Lett.">
        <title>Genome sequencing analysis reveals virulence-related gene content of Ochrobactrum intermedium strain 229E, a urease-positive strain isolated from the human gastric niche.</title>
        <authorList>
            <person name="Kulkarni G.J."/>
            <person name="Shetty S."/>
            <person name="Dharne M.S."/>
            <person name="Shouche Y.S."/>
        </authorList>
    </citation>
    <scope>NUCLEOTIDE SEQUENCE [LARGE SCALE GENOMIC DNA]</scope>
    <source>
        <strain evidence="2 3">229E</strain>
    </source>
</reference>
<dbReference type="SUPFAM" id="SSF55729">
    <property type="entry name" value="Acyl-CoA N-acyltransferases (Nat)"/>
    <property type="match status" value="1"/>
</dbReference>
<dbReference type="InterPro" id="IPR016181">
    <property type="entry name" value="Acyl_CoA_acyltransferase"/>
</dbReference>
<dbReference type="InterPro" id="IPR050276">
    <property type="entry name" value="MshD_Acetyltransferase"/>
</dbReference>
<dbReference type="Proteomes" id="UP000016842">
    <property type="component" value="Unassembled WGS sequence"/>
</dbReference>